<dbReference type="Proteomes" id="UP000027730">
    <property type="component" value="Unassembled WGS sequence"/>
</dbReference>
<dbReference type="OrthoDB" id="3833254at2759"/>
<evidence type="ECO:0000256" key="1">
    <source>
        <dbReference type="SAM" id="MobiDB-lite"/>
    </source>
</evidence>
<dbReference type="AlphaFoldDB" id="A0A074X5M9"/>
<name>A0A074X5M9_9PEZI</name>
<keyword evidence="3" id="KW-1185">Reference proteome</keyword>
<gene>
    <name evidence="2" type="ORF">M436DRAFT_66753</name>
</gene>
<feature type="region of interest" description="Disordered" evidence="1">
    <location>
        <begin position="1"/>
        <end position="74"/>
    </location>
</feature>
<dbReference type="RefSeq" id="XP_013424129.1">
    <property type="nucleotide sequence ID" value="XM_013568675.1"/>
</dbReference>
<evidence type="ECO:0000313" key="3">
    <source>
        <dbReference type="Proteomes" id="UP000027730"/>
    </source>
</evidence>
<sequence length="374" mass="42319">MDLRHVFKEGTTVQTSDVWEEYRRTTGGDIPVESEETESERNNDSLSTCVDARTSVDPTPVESDEAEPEPVGDSSIENNFKLVWVENSPKWNPPTELALRMANASSSTDWTEAFRNMNAMELQSRIGDSPVTLKTENLFTTIHIKPSRAGLRQLKHAIRQPVQPPYLREVIFDCQAIRTREDVDNLKKCRESLVEILEILYNQTGNAVQPIRDALIILLEASLCAIGTKQEVWCCWNTGDPNTRDRSNEMACHCGFLLSGIGAWIDDVPKFEVCFDYGLDIGQWTVTESGEKTDEHEFDFGRLMIDGWPGMKQQGLDYNLVVFEAMLMTTALRTIEFRNSKVHLGGLLSLLDRNRDTLDIVILEQVDTDNDPEA</sequence>
<dbReference type="EMBL" id="KL584719">
    <property type="protein sequence ID" value="KEQ69896.1"/>
    <property type="molecule type" value="Genomic_DNA"/>
</dbReference>
<dbReference type="HOGENOM" id="CLU_739621_0_0_1"/>
<protein>
    <submittedName>
        <fullName evidence="2">Uncharacterized protein</fullName>
    </submittedName>
</protein>
<reference evidence="2 3" key="1">
    <citation type="journal article" date="2014" name="BMC Genomics">
        <title>Genome sequencing of four Aureobasidium pullulans varieties: biotechnological potential, stress tolerance, and description of new species.</title>
        <authorList>
            <person name="Gostin Ar C."/>
            <person name="Ohm R.A."/>
            <person name="Kogej T."/>
            <person name="Sonjak S."/>
            <person name="Turk M."/>
            <person name="Zajc J."/>
            <person name="Zalar P."/>
            <person name="Grube M."/>
            <person name="Sun H."/>
            <person name="Han J."/>
            <person name="Sharma A."/>
            <person name="Chiniquy J."/>
            <person name="Ngan C.Y."/>
            <person name="Lipzen A."/>
            <person name="Barry K."/>
            <person name="Grigoriev I.V."/>
            <person name="Gunde-Cimerman N."/>
        </authorList>
    </citation>
    <scope>NUCLEOTIDE SEQUENCE [LARGE SCALE GENOMIC DNA]</scope>
    <source>
        <strain evidence="2 3">CBS 147.97</strain>
    </source>
</reference>
<organism evidence="2 3">
    <name type="scientific">Aureobasidium namibiae CBS 147.97</name>
    <dbReference type="NCBI Taxonomy" id="1043004"/>
    <lineage>
        <taxon>Eukaryota</taxon>
        <taxon>Fungi</taxon>
        <taxon>Dikarya</taxon>
        <taxon>Ascomycota</taxon>
        <taxon>Pezizomycotina</taxon>
        <taxon>Dothideomycetes</taxon>
        <taxon>Dothideomycetidae</taxon>
        <taxon>Dothideales</taxon>
        <taxon>Saccotheciaceae</taxon>
        <taxon>Aureobasidium</taxon>
    </lineage>
</organism>
<accession>A0A074X5M9</accession>
<evidence type="ECO:0000313" key="2">
    <source>
        <dbReference type="EMBL" id="KEQ69896.1"/>
    </source>
</evidence>
<dbReference type="GeneID" id="25414106"/>
<proteinExistence type="predicted"/>